<dbReference type="EC" id="1.18.1.2" evidence="6"/>
<dbReference type="InterPro" id="IPR023753">
    <property type="entry name" value="FAD/NAD-binding_dom"/>
</dbReference>
<feature type="domain" description="FAD/NAD(P)-binding" evidence="7">
    <location>
        <begin position="2"/>
        <end position="279"/>
    </location>
</feature>
<keyword evidence="3 6" id="KW-0274">FAD</keyword>
<evidence type="ECO:0000256" key="4">
    <source>
        <dbReference type="ARBA" id="ARBA00022857"/>
    </source>
</evidence>
<accession>A0A396SP13</accession>
<comment type="subunit">
    <text evidence="1 6">Homodimer.</text>
</comment>
<evidence type="ECO:0000256" key="5">
    <source>
        <dbReference type="ARBA" id="ARBA00023002"/>
    </source>
</evidence>
<dbReference type="GO" id="GO:0050661">
    <property type="term" value="F:NADP binding"/>
    <property type="evidence" value="ECO:0007669"/>
    <property type="project" value="UniProtKB-UniRule"/>
</dbReference>
<dbReference type="Proteomes" id="UP000265862">
    <property type="component" value="Unassembled WGS sequence"/>
</dbReference>
<dbReference type="AlphaFoldDB" id="A0A396SP13"/>
<evidence type="ECO:0000256" key="2">
    <source>
        <dbReference type="ARBA" id="ARBA00022630"/>
    </source>
</evidence>
<feature type="binding site" evidence="6">
    <location>
        <position position="34"/>
    </location>
    <ligand>
        <name>FAD</name>
        <dbReference type="ChEBI" id="CHEBI:57692"/>
    </ligand>
</feature>
<comment type="caution">
    <text evidence="8">The sequence shown here is derived from an EMBL/GenBank/DDBJ whole genome shotgun (WGS) entry which is preliminary data.</text>
</comment>
<dbReference type="InterPro" id="IPR036188">
    <property type="entry name" value="FAD/NAD-bd_sf"/>
</dbReference>
<dbReference type="EMBL" id="QOCV01000009">
    <property type="protein sequence ID" value="RHW53915.1"/>
    <property type="molecule type" value="Genomic_DNA"/>
</dbReference>
<evidence type="ECO:0000256" key="6">
    <source>
        <dbReference type="HAMAP-Rule" id="MF_01685"/>
    </source>
</evidence>
<organism evidence="8 9">
    <name type="scientific">Lactobacillus bombicola</name>
    <dbReference type="NCBI Taxonomy" id="1505723"/>
    <lineage>
        <taxon>Bacteria</taxon>
        <taxon>Bacillati</taxon>
        <taxon>Bacillota</taxon>
        <taxon>Bacilli</taxon>
        <taxon>Lactobacillales</taxon>
        <taxon>Lactobacillaceae</taxon>
        <taxon>Lactobacillus</taxon>
    </lineage>
</organism>
<feature type="binding site" evidence="6">
    <location>
        <position position="78"/>
    </location>
    <ligand>
        <name>FAD</name>
        <dbReference type="ChEBI" id="CHEBI:57692"/>
    </ligand>
</feature>
<evidence type="ECO:0000313" key="9">
    <source>
        <dbReference type="Proteomes" id="UP000265862"/>
    </source>
</evidence>
<dbReference type="Gene3D" id="3.50.50.60">
    <property type="entry name" value="FAD/NAD(P)-binding domain"/>
    <property type="match status" value="2"/>
</dbReference>
<proteinExistence type="inferred from homology"/>
<comment type="catalytic activity">
    <reaction evidence="6">
        <text>2 reduced [2Fe-2S]-[ferredoxin] + NADP(+) + H(+) = 2 oxidized [2Fe-2S]-[ferredoxin] + NADPH</text>
        <dbReference type="Rhea" id="RHEA:20125"/>
        <dbReference type="Rhea" id="RHEA-COMP:10000"/>
        <dbReference type="Rhea" id="RHEA-COMP:10001"/>
        <dbReference type="ChEBI" id="CHEBI:15378"/>
        <dbReference type="ChEBI" id="CHEBI:33737"/>
        <dbReference type="ChEBI" id="CHEBI:33738"/>
        <dbReference type="ChEBI" id="CHEBI:57783"/>
        <dbReference type="ChEBI" id="CHEBI:58349"/>
        <dbReference type="EC" id="1.18.1.2"/>
    </reaction>
</comment>
<feature type="binding site" evidence="6">
    <location>
        <position position="26"/>
    </location>
    <ligand>
        <name>FAD</name>
        <dbReference type="ChEBI" id="CHEBI:57692"/>
    </ligand>
</feature>
<evidence type="ECO:0000313" key="8">
    <source>
        <dbReference type="EMBL" id="RHW53915.1"/>
    </source>
</evidence>
<dbReference type="SUPFAM" id="SSF51905">
    <property type="entry name" value="FAD/NAD(P)-binding domain"/>
    <property type="match status" value="1"/>
</dbReference>
<keyword evidence="4 6" id="KW-0521">NADP</keyword>
<sequence>MIGAGPIGLFSASFAHLHGLKTIVFDSLSEAGGQPKLLYPFKKIFDIPVFNQITGAELIEKLMYSAERKAKFVFDHRVNSIEKIEDYFLIDKEFEVKSVIIATGNGSFTPKAFPLHTNDEIEKRIQYFINDPQKFQNQTIGIFGGGDSALDWALELANAANTQIKIIHRRNEFRGLEANVQQLKKLQNVEVLTPYLPKAVTLSNNQLEIELKEIGTTNIIAKKFDQIVVAYGFRSDNNFVSKWGVNLTKGQIGVSRAMETNISGIYAVGDAAYYPERVPVIGLGFGEAQIAITSIMRSLFPQKNLTIHSTSI</sequence>
<comment type="caution">
    <text evidence="6">Lacks conserved residue(s) required for the propagation of feature annotation.</text>
</comment>
<dbReference type="InterPro" id="IPR050097">
    <property type="entry name" value="Ferredoxin-NADP_redctase_2"/>
</dbReference>
<dbReference type="PRINTS" id="PR00469">
    <property type="entry name" value="PNDRDTASEII"/>
</dbReference>
<name>A0A396SP13_9LACO</name>
<dbReference type="GO" id="GO:0004324">
    <property type="term" value="F:ferredoxin-NADP+ reductase activity"/>
    <property type="evidence" value="ECO:0007669"/>
    <property type="project" value="UniProtKB-UniRule"/>
</dbReference>
<keyword evidence="5 6" id="KW-0560">Oxidoreductase</keyword>
<dbReference type="HAMAP" id="MF_01685">
    <property type="entry name" value="FENR2"/>
    <property type="match status" value="1"/>
</dbReference>
<comment type="cofactor">
    <cofactor evidence="6">
        <name>FAD</name>
        <dbReference type="ChEBI" id="CHEBI:57692"/>
    </cofactor>
    <text evidence="6">Binds 1 FAD per subunit.</text>
</comment>
<dbReference type="InterPro" id="IPR022890">
    <property type="entry name" value="Fd--NADP_Rdtase_type_2"/>
</dbReference>
<reference evidence="8 9" key="1">
    <citation type="submission" date="2018-07" db="EMBL/GenBank/DDBJ databases">
        <title>Genome sequences of six Lactobacillus spp. isolated from bumble bee guts.</title>
        <authorList>
            <person name="Motta E.V.S."/>
            <person name="Moran N.A."/>
        </authorList>
    </citation>
    <scope>NUCLEOTIDE SEQUENCE [LARGE SCALE GENOMIC DNA]</scope>
    <source>
        <strain evidence="8 9">OCC3</strain>
    </source>
</reference>
<dbReference type="PANTHER" id="PTHR48105">
    <property type="entry name" value="THIOREDOXIN REDUCTASE 1-RELATED-RELATED"/>
    <property type="match status" value="1"/>
</dbReference>
<keyword evidence="2 6" id="KW-0285">Flavoprotein</keyword>
<evidence type="ECO:0000259" key="7">
    <source>
        <dbReference type="Pfam" id="PF07992"/>
    </source>
</evidence>
<evidence type="ECO:0000256" key="1">
    <source>
        <dbReference type="ARBA" id="ARBA00011738"/>
    </source>
</evidence>
<protein>
    <recommendedName>
        <fullName evidence="6">Ferredoxin--NADP reductase</fullName>
        <shortName evidence="6">FNR</shortName>
        <shortName evidence="6">Fd-NADP(+) reductase</shortName>
        <ecNumber evidence="6">1.18.1.2</ecNumber>
    </recommendedName>
</protein>
<dbReference type="RefSeq" id="WP_118898157.1">
    <property type="nucleotide sequence ID" value="NZ_QOCV01000009.1"/>
</dbReference>
<gene>
    <name evidence="8" type="ORF">DS835_06530</name>
</gene>
<dbReference type="GO" id="GO:0050660">
    <property type="term" value="F:flavin adenine dinucleotide binding"/>
    <property type="evidence" value="ECO:0007669"/>
    <property type="project" value="UniProtKB-UniRule"/>
</dbReference>
<feature type="binding site" evidence="6">
    <location>
        <position position="270"/>
    </location>
    <ligand>
        <name>FAD</name>
        <dbReference type="ChEBI" id="CHEBI:57692"/>
    </ligand>
</feature>
<comment type="similarity">
    <text evidence="6">Belongs to the ferredoxin--NADP reductase type 2 family.</text>
</comment>
<dbReference type="Pfam" id="PF07992">
    <property type="entry name" value="Pyr_redox_2"/>
    <property type="match status" value="1"/>
</dbReference>
<dbReference type="PRINTS" id="PR00368">
    <property type="entry name" value="FADPNR"/>
</dbReference>
<feature type="binding site" evidence="6">
    <location>
        <position position="39"/>
    </location>
    <ligand>
        <name>FAD</name>
        <dbReference type="ChEBI" id="CHEBI:57692"/>
    </ligand>
</feature>
<evidence type="ECO:0000256" key="3">
    <source>
        <dbReference type="ARBA" id="ARBA00022827"/>
    </source>
</evidence>
<feature type="binding site" evidence="6">
    <location>
        <position position="310"/>
    </location>
    <ligand>
        <name>FAD</name>
        <dbReference type="ChEBI" id="CHEBI:57692"/>
    </ligand>
</feature>
<feature type="binding site" evidence="6">
    <location>
        <position position="108"/>
    </location>
    <ligand>
        <name>FAD</name>
        <dbReference type="ChEBI" id="CHEBI:57692"/>
    </ligand>
</feature>